<name>A0AA37IW81_9FIRM</name>
<evidence type="ECO:0000259" key="8">
    <source>
        <dbReference type="PROSITE" id="PS50110"/>
    </source>
</evidence>
<dbReference type="GO" id="GO:0043565">
    <property type="term" value="F:sequence-specific DNA binding"/>
    <property type="evidence" value="ECO:0007669"/>
    <property type="project" value="InterPro"/>
</dbReference>
<dbReference type="AlphaFoldDB" id="A0AA37IW81"/>
<dbReference type="PROSITE" id="PS00041">
    <property type="entry name" value="HTH_ARAC_FAMILY_1"/>
    <property type="match status" value="1"/>
</dbReference>
<keyword evidence="2" id="KW-0805">Transcription regulation</keyword>
<evidence type="ECO:0000256" key="3">
    <source>
        <dbReference type="ARBA" id="ARBA00023125"/>
    </source>
</evidence>
<dbReference type="InterPro" id="IPR052048">
    <property type="entry name" value="ST_Response_Regulator"/>
</dbReference>
<dbReference type="SMART" id="SM00448">
    <property type="entry name" value="REC"/>
    <property type="match status" value="1"/>
</dbReference>
<dbReference type="CDD" id="cd17536">
    <property type="entry name" value="REC_YesN-like"/>
    <property type="match status" value="1"/>
</dbReference>
<evidence type="ECO:0000256" key="4">
    <source>
        <dbReference type="ARBA" id="ARBA00023163"/>
    </source>
</evidence>
<dbReference type="Gene3D" id="3.40.50.2300">
    <property type="match status" value="1"/>
</dbReference>
<dbReference type="Proteomes" id="UP001055185">
    <property type="component" value="Unassembled WGS sequence"/>
</dbReference>
<accession>A0AA37IW81</accession>
<keyword evidence="6" id="KW-0597">Phosphoprotein</keyword>
<sequence>MNILIVDDEPMIRAGIRKRLDKYGFFYDALYEAEDGQQGRKILETDKIDIAFVDINMPHMTGLELIRQNRQQGVAFVVVSGYDTFDYVKSAWKLGVHNYLLKPIDRVEFVETLRELYAAKSSGNMLDKILENIRRNCLDPAYSLTAARQQLDCSESYICRTLKNERNTGFNELVNQYRIDAAKRWIDEAQGRVLIKDLARRAGFNSQQYFSVVFKKYEGVTPAQYIQQAGRLVLKEGQPDPETEE</sequence>
<dbReference type="InterPro" id="IPR001789">
    <property type="entry name" value="Sig_transdc_resp-reg_receiver"/>
</dbReference>
<feature type="modified residue" description="4-aspartylphosphate" evidence="6">
    <location>
        <position position="54"/>
    </location>
</feature>
<keyword evidence="4" id="KW-0804">Transcription</keyword>
<proteinExistence type="predicted"/>
<dbReference type="PROSITE" id="PS01124">
    <property type="entry name" value="HTH_ARAC_FAMILY_2"/>
    <property type="match status" value="1"/>
</dbReference>
<dbReference type="PROSITE" id="PS50110">
    <property type="entry name" value="RESPONSE_REGULATORY"/>
    <property type="match status" value="1"/>
</dbReference>
<dbReference type="SMART" id="SM00342">
    <property type="entry name" value="HTH_ARAC"/>
    <property type="match status" value="1"/>
</dbReference>
<gene>
    <name evidence="9" type="primary">rr09</name>
    <name evidence="9" type="ORF">JCM17207_02300</name>
</gene>
<keyword evidence="10" id="KW-1185">Reference proteome</keyword>
<evidence type="ECO:0000259" key="7">
    <source>
        <dbReference type="PROSITE" id="PS01124"/>
    </source>
</evidence>
<dbReference type="SUPFAM" id="SSF46689">
    <property type="entry name" value="Homeodomain-like"/>
    <property type="match status" value="1"/>
</dbReference>
<dbReference type="GO" id="GO:0000160">
    <property type="term" value="P:phosphorelay signal transduction system"/>
    <property type="evidence" value="ECO:0007669"/>
    <property type="project" value="InterPro"/>
</dbReference>
<dbReference type="GO" id="GO:0003700">
    <property type="term" value="F:DNA-binding transcription factor activity"/>
    <property type="evidence" value="ECO:0007669"/>
    <property type="project" value="InterPro"/>
</dbReference>
<dbReference type="InterPro" id="IPR009057">
    <property type="entry name" value="Homeodomain-like_sf"/>
</dbReference>
<dbReference type="Gene3D" id="1.10.10.60">
    <property type="entry name" value="Homeodomain-like"/>
    <property type="match status" value="1"/>
</dbReference>
<dbReference type="InterPro" id="IPR020449">
    <property type="entry name" value="Tscrpt_reg_AraC-type_HTH"/>
</dbReference>
<dbReference type="PANTHER" id="PTHR43228">
    <property type="entry name" value="TWO-COMPONENT RESPONSE REGULATOR"/>
    <property type="match status" value="1"/>
</dbReference>
<evidence type="ECO:0000256" key="2">
    <source>
        <dbReference type="ARBA" id="ARBA00023015"/>
    </source>
</evidence>
<evidence type="ECO:0000256" key="5">
    <source>
        <dbReference type="ARBA" id="ARBA00024867"/>
    </source>
</evidence>
<dbReference type="PANTHER" id="PTHR43228:SF1">
    <property type="entry name" value="TWO-COMPONENT RESPONSE REGULATOR ARR22"/>
    <property type="match status" value="1"/>
</dbReference>
<dbReference type="InterPro" id="IPR011006">
    <property type="entry name" value="CheY-like_superfamily"/>
</dbReference>
<keyword evidence="3 9" id="KW-0238">DNA-binding</keyword>
<dbReference type="PRINTS" id="PR00032">
    <property type="entry name" value="HTHARAC"/>
</dbReference>
<evidence type="ECO:0000256" key="1">
    <source>
        <dbReference type="ARBA" id="ARBA00018672"/>
    </source>
</evidence>
<protein>
    <recommendedName>
        <fullName evidence="1">Stage 0 sporulation protein A homolog</fullName>
    </recommendedName>
</protein>
<comment type="caution">
    <text evidence="9">The sequence shown here is derived from an EMBL/GenBank/DDBJ whole genome shotgun (WGS) entry which is preliminary data.</text>
</comment>
<dbReference type="Pfam" id="PF00072">
    <property type="entry name" value="Response_reg"/>
    <property type="match status" value="1"/>
</dbReference>
<evidence type="ECO:0000313" key="9">
    <source>
        <dbReference type="EMBL" id="GJN63605.1"/>
    </source>
</evidence>
<reference evidence="9" key="1">
    <citation type="journal article" date="2022" name="Int. J. Syst. Evol. Microbiol.">
        <title>Genome-based, phenotypic and chemotaxonomic classification of Faecalibacterium strains: proposal of three novel species Faecalibacterium duncaniae sp. nov., Faecalibacterium hattorii sp. nov. and Faecalibacterium gallinarum sp. nov. .</title>
        <authorList>
            <person name="Sakamoto M."/>
            <person name="Sakurai N."/>
            <person name="Tanno H."/>
            <person name="Iino T."/>
            <person name="Ohkuma M."/>
            <person name="Endo A."/>
        </authorList>
    </citation>
    <scope>NUCLEOTIDE SEQUENCE</scope>
    <source>
        <strain evidence="9">JCM 17207</strain>
    </source>
</reference>
<evidence type="ECO:0000256" key="6">
    <source>
        <dbReference type="PROSITE-ProRule" id="PRU00169"/>
    </source>
</evidence>
<evidence type="ECO:0000313" key="10">
    <source>
        <dbReference type="Proteomes" id="UP001055185"/>
    </source>
</evidence>
<dbReference type="Pfam" id="PF12833">
    <property type="entry name" value="HTH_18"/>
    <property type="match status" value="1"/>
</dbReference>
<organism evidence="9 10">
    <name type="scientific">Faecalibacterium gallinarum</name>
    <dbReference type="NCBI Taxonomy" id="2903556"/>
    <lineage>
        <taxon>Bacteria</taxon>
        <taxon>Bacillati</taxon>
        <taxon>Bacillota</taxon>
        <taxon>Clostridia</taxon>
        <taxon>Eubacteriales</taxon>
        <taxon>Oscillospiraceae</taxon>
        <taxon>Faecalibacterium</taxon>
    </lineage>
</organism>
<dbReference type="InterPro" id="IPR018060">
    <property type="entry name" value="HTH_AraC"/>
</dbReference>
<dbReference type="InterPro" id="IPR018062">
    <property type="entry name" value="HTH_AraC-typ_CS"/>
</dbReference>
<comment type="function">
    <text evidence="5">May play the central regulatory role in sporulation. It may be an element of the effector pathway responsible for the activation of sporulation genes in response to nutritional stress. Spo0A may act in concert with spo0H (a sigma factor) to control the expression of some genes that are critical to the sporulation process.</text>
</comment>
<dbReference type="SUPFAM" id="SSF52172">
    <property type="entry name" value="CheY-like"/>
    <property type="match status" value="1"/>
</dbReference>
<feature type="domain" description="Response regulatory" evidence="8">
    <location>
        <begin position="2"/>
        <end position="117"/>
    </location>
</feature>
<feature type="domain" description="HTH araC/xylS-type" evidence="7">
    <location>
        <begin position="127"/>
        <end position="228"/>
    </location>
</feature>
<dbReference type="RefSeq" id="WP_238315644.1">
    <property type="nucleotide sequence ID" value="NZ_BQKV01000013.1"/>
</dbReference>
<dbReference type="EMBL" id="BQKV01000013">
    <property type="protein sequence ID" value="GJN63605.1"/>
    <property type="molecule type" value="Genomic_DNA"/>
</dbReference>